<name>A0A926HR80_9FIRM</name>
<protein>
    <submittedName>
        <fullName evidence="3">Uncharacterized protein</fullName>
    </submittedName>
</protein>
<evidence type="ECO:0000256" key="2">
    <source>
        <dbReference type="SAM" id="Phobius"/>
    </source>
</evidence>
<keyword evidence="4" id="KW-1185">Reference proteome</keyword>
<comment type="caution">
    <text evidence="3">The sequence shown here is derived from an EMBL/GenBank/DDBJ whole genome shotgun (WGS) entry which is preliminary data.</text>
</comment>
<keyword evidence="2" id="KW-1133">Transmembrane helix</keyword>
<proteinExistence type="predicted"/>
<dbReference type="EMBL" id="JACRSR010000004">
    <property type="protein sequence ID" value="MBC8532026.1"/>
    <property type="molecule type" value="Genomic_DNA"/>
</dbReference>
<organism evidence="3 4">
    <name type="scientific">Gehongia tenuis</name>
    <dbReference type="NCBI Taxonomy" id="2763655"/>
    <lineage>
        <taxon>Bacteria</taxon>
        <taxon>Bacillati</taxon>
        <taxon>Bacillota</taxon>
        <taxon>Clostridia</taxon>
        <taxon>Christensenellales</taxon>
        <taxon>Christensenellaceae</taxon>
        <taxon>Gehongia</taxon>
    </lineage>
</organism>
<keyword evidence="2" id="KW-0812">Transmembrane</keyword>
<gene>
    <name evidence="3" type="ORF">H8696_09225</name>
</gene>
<accession>A0A926HR80</accession>
<evidence type="ECO:0000256" key="1">
    <source>
        <dbReference type="SAM" id="MobiDB-lite"/>
    </source>
</evidence>
<feature type="compositionally biased region" description="Low complexity" evidence="1">
    <location>
        <begin position="545"/>
        <end position="558"/>
    </location>
</feature>
<dbReference type="RefSeq" id="WP_249316991.1">
    <property type="nucleotide sequence ID" value="NZ_JACRSR010000004.1"/>
</dbReference>
<feature type="region of interest" description="Disordered" evidence="1">
    <location>
        <begin position="500"/>
        <end position="578"/>
    </location>
</feature>
<dbReference type="Proteomes" id="UP000623172">
    <property type="component" value="Unassembled WGS sequence"/>
</dbReference>
<sequence length="630" mass="67253">MRRIEVSMMKKYGFALLIALAVLFTLPMGTVKAAGLTPPKAVFQTSSSLDVQSCTISNPNGVDLNITWQDLNGSSSGSFTLGAGGSTNISVSAPNMAQVVLQISYSSDDGQSGSITRAGSGRYWVYVEYRTADTGAVLYSSQEAVSPGGAVSHTAPATYGEYKLVSSASLSHSYNSGTSRTLTFRYQKVVPQDYEITVAFIDETTRANIGSVQVNVPVNGTANYNAPSTYTSGNKSYKLVSNGSISHSYADAARTYEVLYREVPNAPQKPYAITVRYQDADSGKVLTSQSVTIPVNQTVTFNVAPTYVTADGSRYNRASGQPAQIVHEALNTTRRYTVLFTKDNSVPTAPYDITVNYRSAQDGSVLESHSVNVALNTTARHSAPATLTSGGTNYTLASGQNRQITHAFSAGALTYNIYYNAEGANPVEPYDIAVRYVDAATNTTLDTVSVQIPIRDQVEVRLPESFTFNGTDYVLARGQGSAIYHDYDNSRRAYSVFYREAGSPEEEEPVVSPEVPEQPTVPTPTPGTPATPPNIVELPAPGVTPSPEAEQPTPTPETVINDNEVPLAEGNENADNPDEVIDDNEVPLAKGGGNGSSAWIWAAVIAALAVAGGITFVVLKKKKAQTEEKK</sequence>
<feature type="compositionally biased region" description="Pro residues" evidence="1">
    <location>
        <begin position="519"/>
        <end position="532"/>
    </location>
</feature>
<evidence type="ECO:0000313" key="3">
    <source>
        <dbReference type="EMBL" id="MBC8532026.1"/>
    </source>
</evidence>
<keyword evidence="2" id="KW-0472">Membrane</keyword>
<evidence type="ECO:0000313" key="4">
    <source>
        <dbReference type="Proteomes" id="UP000623172"/>
    </source>
</evidence>
<feature type="transmembrane region" description="Helical" evidence="2">
    <location>
        <begin position="598"/>
        <end position="619"/>
    </location>
</feature>
<reference evidence="3" key="1">
    <citation type="submission" date="2020-08" db="EMBL/GenBank/DDBJ databases">
        <title>Genome public.</title>
        <authorList>
            <person name="Liu C."/>
            <person name="Sun Q."/>
        </authorList>
    </citation>
    <scope>NUCLEOTIDE SEQUENCE</scope>
    <source>
        <strain evidence="3">NSJ-53</strain>
    </source>
</reference>
<dbReference type="AlphaFoldDB" id="A0A926HR80"/>